<dbReference type="SUPFAM" id="SSF46785">
    <property type="entry name" value="Winged helix' DNA-binding domain"/>
    <property type="match status" value="1"/>
</dbReference>
<dbReference type="Pfam" id="PF01047">
    <property type="entry name" value="MarR"/>
    <property type="match status" value="1"/>
</dbReference>
<feature type="domain" description="HTH marR-type" evidence="4">
    <location>
        <begin position="7"/>
        <end position="136"/>
    </location>
</feature>
<keyword evidence="1" id="KW-0805">Transcription regulation</keyword>
<dbReference type="PROSITE" id="PS01117">
    <property type="entry name" value="HTH_MARR_1"/>
    <property type="match status" value="1"/>
</dbReference>
<dbReference type="InterPro" id="IPR039422">
    <property type="entry name" value="MarR/SlyA-like"/>
</dbReference>
<dbReference type="PANTHER" id="PTHR33164">
    <property type="entry name" value="TRANSCRIPTIONAL REGULATOR, MARR FAMILY"/>
    <property type="match status" value="1"/>
</dbReference>
<dbReference type="GO" id="GO:0003700">
    <property type="term" value="F:DNA-binding transcription factor activity"/>
    <property type="evidence" value="ECO:0007669"/>
    <property type="project" value="InterPro"/>
</dbReference>
<dbReference type="EMBL" id="CADCUI010000015">
    <property type="protein sequence ID" value="CAA9338074.1"/>
    <property type="molecule type" value="Genomic_DNA"/>
</dbReference>
<evidence type="ECO:0000259" key="4">
    <source>
        <dbReference type="PROSITE" id="PS50995"/>
    </source>
</evidence>
<reference evidence="5" key="1">
    <citation type="submission" date="2020-02" db="EMBL/GenBank/DDBJ databases">
        <authorList>
            <person name="Meier V. D."/>
        </authorList>
    </citation>
    <scope>NUCLEOTIDE SEQUENCE</scope>
    <source>
        <strain evidence="5">AVDCRST_MAG34</strain>
    </source>
</reference>
<evidence type="ECO:0000256" key="3">
    <source>
        <dbReference type="ARBA" id="ARBA00023163"/>
    </source>
</evidence>
<dbReference type="GO" id="GO:0006950">
    <property type="term" value="P:response to stress"/>
    <property type="evidence" value="ECO:0007669"/>
    <property type="project" value="TreeGrafter"/>
</dbReference>
<accession>A0A6J4LPX6</accession>
<evidence type="ECO:0000313" key="5">
    <source>
        <dbReference type="EMBL" id="CAA9338074.1"/>
    </source>
</evidence>
<evidence type="ECO:0000256" key="2">
    <source>
        <dbReference type="ARBA" id="ARBA00023125"/>
    </source>
</evidence>
<dbReference type="PANTHER" id="PTHR33164:SF57">
    <property type="entry name" value="MARR-FAMILY TRANSCRIPTIONAL REGULATOR"/>
    <property type="match status" value="1"/>
</dbReference>
<dbReference type="InterPro" id="IPR036390">
    <property type="entry name" value="WH_DNA-bd_sf"/>
</dbReference>
<keyword evidence="2" id="KW-0238">DNA-binding</keyword>
<dbReference type="InterPro" id="IPR000835">
    <property type="entry name" value="HTH_MarR-typ"/>
</dbReference>
<dbReference type="SMART" id="SM00347">
    <property type="entry name" value="HTH_MARR"/>
    <property type="match status" value="1"/>
</dbReference>
<dbReference type="PROSITE" id="PS50995">
    <property type="entry name" value="HTH_MARR_2"/>
    <property type="match status" value="1"/>
</dbReference>
<keyword evidence="3" id="KW-0804">Transcription</keyword>
<dbReference type="Gene3D" id="1.10.10.10">
    <property type="entry name" value="Winged helix-like DNA-binding domain superfamily/Winged helix DNA-binding domain"/>
    <property type="match status" value="1"/>
</dbReference>
<evidence type="ECO:0000256" key="1">
    <source>
        <dbReference type="ARBA" id="ARBA00023015"/>
    </source>
</evidence>
<dbReference type="InterPro" id="IPR023187">
    <property type="entry name" value="Tscrpt_reg_MarR-type_CS"/>
</dbReference>
<dbReference type="GO" id="GO:0003677">
    <property type="term" value="F:DNA binding"/>
    <property type="evidence" value="ECO:0007669"/>
    <property type="project" value="UniProtKB-KW"/>
</dbReference>
<protein>
    <recommendedName>
        <fullName evidence="4">HTH marR-type domain-containing protein</fullName>
    </recommendedName>
</protein>
<dbReference type="AlphaFoldDB" id="A0A6J4LPX6"/>
<proteinExistence type="predicted"/>
<name>A0A6J4LPX6_9ACTN</name>
<organism evidence="5">
    <name type="scientific">uncultured Nocardioidaceae bacterium</name>
    <dbReference type="NCBI Taxonomy" id="253824"/>
    <lineage>
        <taxon>Bacteria</taxon>
        <taxon>Bacillati</taxon>
        <taxon>Actinomycetota</taxon>
        <taxon>Actinomycetes</taxon>
        <taxon>Propionibacteriales</taxon>
        <taxon>Nocardioidaceae</taxon>
        <taxon>environmental samples</taxon>
    </lineage>
</organism>
<gene>
    <name evidence="5" type="ORF">AVDCRST_MAG34-637</name>
</gene>
<dbReference type="InterPro" id="IPR036388">
    <property type="entry name" value="WH-like_DNA-bd_sf"/>
</dbReference>
<sequence length="154" mass="17440">MHTTQIEQQLTILLRRVQRIHFSTASGEIEVDRSAYGIMCRLVDEGPQRLGAVAHAFGLDPSTITRQVQALEQAGWVHRESDPSDRRASLLDLTPDGRQVLLETRDRRRQWLHAALADWSAEDHEEFGRLLEKFNLSIDKIVQALADQPSPPPA</sequence>